<dbReference type="AlphaFoldDB" id="A0A744CE13"/>
<dbReference type="NCBIfam" id="TIGR03764">
    <property type="entry name" value="ICE_PFGI_1_parB"/>
    <property type="match status" value="1"/>
</dbReference>
<evidence type="ECO:0000256" key="1">
    <source>
        <dbReference type="SAM" id="MobiDB-lite"/>
    </source>
</evidence>
<feature type="compositionally biased region" description="Polar residues" evidence="1">
    <location>
        <begin position="16"/>
        <end position="26"/>
    </location>
</feature>
<organism evidence="2">
    <name type="scientific">Salmonella enterica</name>
    <name type="common">Salmonella choleraesuis</name>
    <dbReference type="NCBI Taxonomy" id="28901"/>
    <lineage>
        <taxon>Bacteria</taxon>
        <taxon>Pseudomonadati</taxon>
        <taxon>Pseudomonadota</taxon>
        <taxon>Gammaproteobacteria</taxon>
        <taxon>Enterobacterales</taxon>
        <taxon>Enterobacteriaceae</taxon>
        <taxon>Salmonella</taxon>
    </lineage>
</organism>
<gene>
    <name evidence="2" type="ORF">G8N70_003650</name>
</gene>
<protein>
    <recommendedName>
        <fullName evidence="3">Chromosome partitioning protein ParB</fullName>
    </recommendedName>
</protein>
<proteinExistence type="predicted"/>
<accession>A0A744CE13</accession>
<evidence type="ECO:0000313" key="2">
    <source>
        <dbReference type="EMBL" id="HAF2413298.1"/>
    </source>
</evidence>
<dbReference type="InterPro" id="IPR036086">
    <property type="entry name" value="ParB/Sulfiredoxin_sf"/>
</dbReference>
<feature type="region of interest" description="Disordered" evidence="1">
    <location>
        <begin position="300"/>
        <end position="370"/>
    </location>
</feature>
<name>A0A744CE13_SALER</name>
<dbReference type="CDD" id="cd16387">
    <property type="entry name" value="ParB_N_Srx"/>
    <property type="match status" value="1"/>
</dbReference>
<comment type="caution">
    <text evidence="2">The sequence shown here is derived from an EMBL/GenBank/DDBJ whole genome shotgun (WGS) entry which is preliminary data.</text>
</comment>
<feature type="compositionally biased region" description="Polar residues" evidence="1">
    <location>
        <begin position="322"/>
        <end position="331"/>
    </location>
</feature>
<dbReference type="EMBL" id="DAAUQJ010000007">
    <property type="protein sequence ID" value="HAF2413298.1"/>
    <property type="molecule type" value="Genomic_DNA"/>
</dbReference>
<dbReference type="InterPro" id="IPR022304">
    <property type="entry name" value="ICE_PFGI_1_ParB"/>
</dbReference>
<feature type="region of interest" description="Disordered" evidence="1">
    <location>
        <begin position="1"/>
        <end position="27"/>
    </location>
</feature>
<reference evidence="2" key="1">
    <citation type="journal article" date="2018" name="Genome Biol.">
        <title>SKESA: strategic k-mer extension for scrupulous assemblies.</title>
        <authorList>
            <person name="Souvorov A."/>
            <person name="Agarwala R."/>
            <person name="Lipman D.J."/>
        </authorList>
    </citation>
    <scope>NUCLEOTIDE SEQUENCE</scope>
    <source>
        <strain evidence="2">MA.CCC_P4</strain>
    </source>
</reference>
<sequence length="571" mass="63742">MVDIYSPDPAEKPLDVNSSHTESMSPEFSAPVVDTHLVVTLDELHPYELDPRLTRNPRYDEIKMSIRERGLDAPPPITRRPGAKHYIIRNGGNTRLAILRELWSETKDERFFRISCLFRPWPERGEIIALTGHLAESELHGGLSFIERALGVEKARELYQQELGKPLSQSELARRLKNDGYPVPQPHISRMQEAILYLLPAIPTVLYNGLGRHQIEQLTSLRRAASRIWEKHAIEFHLPQNFPDLFLEVLSPFDALPGAFSVQRVQDELIGQMAELLKVQYDTLTIEIMESENRWQLLTSEPEVKNLPPESVMIGKDGGETSVRTGQNPRKNSAAEDIPVPPSSATDNEKTLDAPDNSQPEAECTGKPDSHIVSPVELSDRLQSLQRLVAGHLGETPSEFRENALRTIPVQVDGLYPITDVWYIDPALDEPERLRLHIAQFAREIAEEAGQPHALTPSCTGPGFNCSPSAIGDPDTATAFTRAVMTLLDALSFPYQENPNIHSRSGEDRLANDLAPLLMGGELRSPGQELPARISDAGLVRLFRLLRLARRLFDLETGISEMGGVDAMPEP</sequence>
<dbReference type="SUPFAM" id="SSF110849">
    <property type="entry name" value="ParB/Sulfiredoxin"/>
    <property type="match status" value="1"/>
</dbReference>
<evidence type="ECO:0008006" key="3">
    <source>
        <dbReference type="Google" id="ProtNLM"/>
    </source>
</evidence>
<reference evidence="2" key="2">
    <citation type="submission" date="2020-02" db="EMBL/GenBank/DDBJ databases">
        <authorList>
            <consortium name="NCBI Pathogen Detection Project"/>
        </authorList>
    </citation>
    <scope>NUCLEOTIDE SEQUENCE</scope>
    <source>
        <strain evidence="2">MA.CCC_P4</strain>
    </source>
</reference>